<dbReference type="InterPro" id="IPR013020">
    <property type="entry name" value="Rad3/Chl1-like"/>
</dbReference>
<feature type="compositionally biased region" description="Polar residues" evidence="19">
    <location>
        <begin position="97"/>
        <end position="113"/>
    </location>
</feature>
<dbReference type="GO" id="GO:0051539">
    <property type="term" value="F:4 iron, 4 sulfur cluster binding"/>
    <property type="evidence" value="ECO:0007669"/>
    <property type="project" value="UniProtKB-KW"/>
</dbReference>
<keyword evidence="5" id="KW-0479">Metal-binding</keyword>
<keyword evidence="7" id="KW-0227">DNA damage</keyword>
<evidence type="ECO:0000256" key="8">
    <source>
        <dbReference type="ARBA" id="ARBA00022801"/>
    </source>
</evidence>
<dbReference type="Pfam" id="PF13307">
    <property type="entry name" value="Helicase_C_2"/>
    <property type="match status" value="1"/>
</dbReference>
<dbReference type="GO" id="GO:0043139">
    <property type="term" value="F:5'-3' DNA helicase activity"/>
    <property type="evidence" value="ECO:0007669"/>
    <property type="project" value="UniProtKB-EC"/>
</dbReference>
<accession>A0AAD9VMC8</accession>
<feature type="region of interest" description="Disordered" evidence="19">
    <location>
        <begin position="87"/>
        <end position="113"/>
    </location>
</feature>
<keyword evidence="10" id="KW-0067">ATP-binding</keyword>
<evidence type="ECO:0000259" key="20">
    <source>
        <dbReference type="PROSITE" id="PS51193"/>
    </source>
</evidence>
<evidence type="ECO:0000256" key="18">
    <source>
        <dbReference type="ARBA" id="ARBA00082714"/>
    </source>
</evidence>
<evidence type="ECO:0000256" key="17">
    <source>
        <dbReference type="ARBA" id="ARBA00048954"/>
    </source>
</evidence>
<dbReference type="NCBIfam" id="TIGR00604">
    <property type="entry name" value="rad3"/>
    <property type="match status" value="1"/>
</dbReference>
<feature type="domain" description="Helicase ATP-binding" evidence="20">
    <location>
        <begin position="210"/>
        <end position="541"/>
    </location>
</feature>
<evidence type="ECO:0000256" key="16">
    <source>
        <dbReference type="ARBA" id="ARBA00044969"/>
    </source>
</evidence>
<dbReference type="AlphaFoldDB" id="A0AAD9VMC8"/>
<evidence type="ECO:0000256" key="13">
    <source>
        <dbReference type="ARBA" id="ARBA00023204"/>
    </source>
</evidence>
<dbReference type="SUPFAM" id="SSF52540">
    <property type="entry name" value="P-loop containing nucleoside triphosphate hydrolases"/>
    <property type="match status" value="2"/>
</dbReference>
<feature type="region of interest" description="Disordered" evidence="19">
    <location>
        <begin position="133"/>
        <end position="200"/>
    </location>
</feature>
<dbReference type="Pfam" id="PF06733">
    <property type="entry name" value="DEAD_2"/>
    <property type="match status" value="1"/>
</dbReference>
<dbReference type="GO" id="GO:0046872">
    <property type="term" value="F:metal ion binding"/>
    <property type="evidence" value="ECO:0007669"/>
    <property type="project" value="UniProtKB-KW"/>
</dbReference>
<comment type="catalytic activity">
    <reaction evidence="17">
        <text>ATP + H2O = ADP + phosphate + H(+)</text>
        <dbReference type="Rhea" id="RHEA:13065"/>
        <dbReference type="ChEBI" id="CHEBI:15377"/>
        <dbReference type="ChEBI" id="CHEBI:15378"/>
        <dbReference type="ChEBI" id="CHEBI:30616"/>
        <dbReference type="ChEBI" id="CHEBI:43474"/>
        <dbReference type="ChEBI" id="CHEBI:456216"/>
        <dbReference type="EC" id="5.6.2.3"/>
    </reaction>
</comment>
<dbReference type="SMART" id="SM00491">
    <property type="entry name" value="HELICc2"/>
    <property type="match status" value="1"/>
</dbReference>
<dbReference type="EC" id="5.6.2.3" evidence="16"/>
<keyword evidence="6" id="KW-0547">Nucleotide-binding</keyword>
<keyword evidence="15" id="KW-0539">Nucleus</keyword>
<evidence type="ECO:0000256" key="6">
    <source>
        <dbReference type="ARBA" id="ARBA00022741"/>
    </source>
</evidence>
<reference evidence="21" key="2">
    <citation type="journal article" date="2023" name="Commun. Biol.">
        <title>Intrasexual cuticular hydrocarbon dimorphism in a wasp sheds light on hydrocarbon biosynthesis genes in Hymenoptera.</title>
        <authorList>
            <person name="Moris V.C."/>
            <person name="Podsiadlowski L."/>
            <person name="Martin S."/>
            <person name="Oeyen J.P."/>
            <person name="Donath A."/>
            <person name="Petersen M."/>
            <person name="Wilbrandt J."/>
            <person name="Misof B."/>
            <person name="Liedtke D."/>
            <person name="Thamm M."/>
            <person name="Scheiner R."/>
            <person name="Schmitt T."/>
            <person name="Niehuis O."/>
        </authorList>
    </citation>
    <scope>NUCLEOTIDE SEQUENCE</scope>
    <source>
        <strain evidence="21">GBR_01_08_01A</strain>
    </source>
</reference>
<dbReference type="FunFam" id="3.40.50.300:FF:000731">
    <property type="entry name" value="Fanconi anemia group J protein homolog"/>
    <property type="match status" value="1"/>
</dbReference>
<dbReference type="InterPro" id="IPR045028">
    <property type="entry name" value="DinG/Rad3-like"/>
</dbReference>
<evidence type="ECO:0000256" key="2">
    <source>
        <dbReference type="ARBA" id="ARBA00004123"/>
    </source>
</evidence>
<dbReference type="Gene3D" id="3.40.50.300">
    <property type="entry name" value="P-loop containing nucleotide triphosphate hydrolases"/>
    <property type="match status" value="3"/>
</dbReference>
<keyword evidence="11" id="KW-0408">Iron</keyword>
<proteinExistence type="inferred from homology"/>
<evidence type="ECO:0000256" key="15">
    <source>
        <dbReference type="ARBA" id="ARBA00023242"/>
    </source>
</evidence>
<evidence type="ECO:0000256" key="4">
    <source>
        <dbReference type="ARBA" id="ARBA00022485"/>
    </source>
</evidence>
<reference evidence="21" key="1">
    <citation type="submission" date="2021-08" db="EMBL/GenBank/DDBJ databases">
        <authorList>
            <person name="Misof B."/>
            <person name="Oliver O."/>
            <person name="Podsiadlowski L."/>
            <person name="Donath A."/>
            <person name="Peters R."/>
            <person name="Mayer C."/>
            <person name="Rust J."/>
            <person name="Gunkel S."/>
            <person name="Lesny P."/>
            <person name="Martin S."/>
            <person name="Oeyen J.P."/>
            <person name="Petersen M."/>
            <person name="Panagiotis P."/>
            <person name="Wilbrandt J."/>
            <person name="Tanja T."/>
        </authorList>
    </citation>
    <scope>NUCLEOTIDE SEQUENCE</scope>
    <source>
        <strain evidence="21">GBR_01_08_01A</strain>
        <tissue evidence="21">Thorax + abdomen</tissue>
    </source>
</reference>
<dbReference type="InterPro" id="IPR027417">
    <property type="entry name" value="P-loop_NTPase"/>
</dbReference>
<dbReference type="PANTHER" id="PTHR11472">
    <property type="entry name" value="DNA REPAIR DEAD HELICASE RAD3/XP-D SUBFAMILY MEMBER"/>
    <property type="match status" value="1"/>
</dbReference>
<feature type="compositionally biased region" description="Low complexity" evidence="19">
    <location>
        <begin position="147"/>
        <end position="164"/>
    </location>
</feature>
<comment type="subcellular location">
    <subcellularLocation>
        <location evidence="2">Nucleus</location>
    </subcellularLocation>
</comment>
<dbReference type="GO" id="GO:0016818">
    <property type="term" value="F:hydrolase activity, acting on acid anhydrides, in phosphorus-containing anhydrides"/>
    <property type="evidence" value="ECO:0007669"/>
    <property type="project" value="InterPro"/>
</dbReference>
<evidence type="ECO:0000256" key="12">
    <source>
        <dbReference type="ARBA" id="ARBA00023014"/>
    </source>
</evidence>
<evidence type="ECO:0000256" key="9">
    <source>
        <dbReference type="ARBA" id="ARBA00022806"/>
    </source>
</evidence>
<evidence type="ECO:0000256" key="10">
    <source>
        <dbReference type="ARBA" id="ARBA00022840"/>
    </source>
</evidence>
<dbReference type="EMBL" id="JAIFRP010000080">
    <property type="protein sequence ID" value="KAK2579739.1"/>
    <property type="molecule type" value="Genomic_DNA"/>
</dbReference>
<dbReference type="GO" id="GO:0005524">
    <property type="term" value="F:ATP binding"/>
    <property type="evidence" value="ECO:0007669"/>
    <property type="project" value="UniProtKB-KW"/>
</dbReference>
<keyword evidence="13" id="KW-0234">DNA repair</keyword>
<keyword evidence="22" id="KW-1185">Reference proteome</keyword>
<comment type="caution">
    <text evidence="21">The sequence shown here is derived from an EMBL/GenBank/DDBJ whole genome shotgun (WGS) entry which is preliminary data.</text>
</comment>
<dbReference type="InterPro" id="IPR010614">
    <property type="entry name" value="RAD3-like_helicase_DEAD"/>
</dbReference>
<dbReference type="PROSITE" id="PS51193">
    <property type="entry name" value="HELICASE_ATP_BIND_2"/>
    <property type="match status" value="1"/>
</dbReference>
<keyword evidence="8" id="KW-0378">Hydrolase</keyword>
<evidence type="ECO:0000256" key="3">
    <source>
        <dbReference type="ARBA" id="ARBA00008792"/>
    </source>
</evidence>
<sequence>MFVIFLITVILATILYCIIEDWFKDWIHDLRMDPSRLPNRRSSKKNLRGINNSDISMDDKIDLSAGLSEVYEIPSDESLGDEEKIKNHEETEEKNNSNVFDLTTDSDSNISDDFTQSSCTSYAAKMSMFSWPKQETNTNSKSKRRNQIASASNASISEAESIQSKQKRFRKSKDTKIKHYEHSDSLNIEGQNENKDIPSEPTVQHEITIAGTKVKLPVKPYPCQTAVINMLIQGCAKEQNCLLESPTGSGKTLALLCGALAWQDSYSEQIKKKQWKMAEDYFNCHGDGSCSVPDGATGCCTIDPTSFDAFKVPEYSSNVDADDFDDMDDKVTEGKRLQVPKIYYGTRTHKQLAQVVKELSRTHYKNKRMSILSSREHTCIQDTTKNKTELCHDLLDWKNKSKCPYYNEKNKKELASFEQLKNYGMSLPFDIEELVDLGKQAGICPYFAARNLAEHAEIVFCPYNYIIDPDIRESMKINVKNQVIILDEGHNIEDVCRGAGSASFREDDLLAAVTECETLAIRLKEGDRYTYEIIARYVDDLVKLIKSITLESRGNHDDLSSPYWTGSELLQLLEVHGIGGSKCTSALHAAQTAIQDFNNAKEDSRAGMFAEKKPNDTISRSTKIVLQQLTFGLNKIVTEGCEDDYRAFINESFVQNVRKTRTDDVWISTQRSGKHLRTLKLICMNPAVIFAPLARDARSIILASGTLTPTVSFQSELGTKFPHVLSANHVIDSNQVHVRCVSKGPTGVLLKATYQNVNNWNFQDELGRLILNVCRSVPHGILCFFSSYQMMNTQIKRWESSDTWISIQKYKRVFIEPRSTNDLADTMTEYRETIKETSDESSSLSGAILFAVYRGKVAEGIDFSDNEARCVLTIGIPYPVRKDPEVDMKCAYNDKNVSKGLLNGNEWYTIQAFRALNQAVGRCIRHKNDWGALLLVDERFRNQSNINNLPKWIKTRLRNSSVDDLTEELENFVMTKKGKKSTQ</sequence>
<evidence type="ECO:0000256" key="11">
    <source>
        <dbReference type="ARBA" id="ARBA00023004"/>
    </source>
</evidence>
<dbReference type="InterPro" id="IPR014013">
    <property type="entry name" value="Helic_SF1/SF2_ATP-bd_DinG/Rad3"/>
</dbReference>
<evidence type="ECO:0000256" key="5">
    <source>
        <dbReference type="ARBA" id="ARBA00022723"/>
    </source>
</evidence>
<keyword evidence="14" id="KW-0413">Isomerase</keyword>
<comment type="cofactor">
    <cofactor evidence="1">
        <name>[4Fe-4S] cluster</name>
        <dbReference type="ChEBI" id="CHEBI:49883"/>
    </cofactor>
</comment>
<organism evidence="21 22">
    <name type="scientific">Odynerus spinipes</name>
    <dbReference type="NCBI Taxonomy" id="1348599"/>
    <lineage>
        <taxon>Eukaryota</taxon>
        <taxon>Metazoa</taxon>
        <taxon>Ecdysozoa</taxon>
        <taxon>Arthropoda</taxon>
        <taxon>Hexapoda</taxon>
        <taxon>Insecta</taxon>
        <taxon>Pterygota</taxon>
        <taxon>Neoptera</taxon>
        <taxon>Endopterygota</taxon>
        <taxon>Hymenoptera</taxon>
        <taxon>Apocrita</taxon>
        <taxon>Aculeata</taxon>
        <taxon>Vespoidea</taxon>
        <taxon>Vespidae</taxon>
        <taxon>Eumeninae</taxon>
        <taxon>Odynerus</taxon>
    </lineage>
</organism>
<dbReference type="GO" id="GO:0006289">
    <property type="term" value="P:nucleotide-excision repair"/>
    <property type="evidence" value="ECO:0007669"/>
    <property type="project" value="TreeGrafter"/>
</dbReference>
<keyword evidence="4" id="KW-0004">4Fe-4S</keyword>
<dbReference type="InterPro" id="IPR006555">
    <property type="entry name" value="ATP-dep_Helicase_C"/>
</dbReference>
<evidence type="ECO:0000256" key="7">
    <source>
        <dbReference type="ARBA" id="ARBA00022763"/>
    </source>
</evidence>
<dbReference type="CDD" id="cd18788">
    <property type="entry name" value="SF2_C_XPD"/>
    <property type="match status" value="1"/>
</dbReference>
<evidence type="ECO:0000313" key="22">
    <source>
        <dbReference type="Proteomes" id="UP001258017"/>
    </source>
</evidence>
<dbReference type="SMART" id="SM00488">
    <property type="entry name" value="DEXDc2"/>
    <property type="match status" value="1"/>
</dbReference>
<evidence type="ECO:0000256" key="14">
    <source>
        <dbReference type="ARBA" id="ARBA00023235"/>
    </source>
</evidence>
<dbReference type="Gene3D" id="1.10.275.40">
    <property type="match status" value="1"/>
</dbReference>
<dbReference type="PANTHER" id="PTHR11472:SF47">
    <property type="entry name" value="FANCONI ANEMIA GROUP J PROTEIN"/>
    <property type="match status" value="1"/>
</dbReference>
<protein>
    <recommendedName>
        <fullName evidence="16">DNA 5'-3' helicase</fullName>
        <ecNumber evidence="16">5.6.2.3</ecNumber>
    </recommendedName>
    <alternativeName>
        <fullName evidence="18">DNA 5'-3' helicase FANCJ</fullName>
    </alternativeName>
</protein>
<name>A0AAD9VMC8_9HYME</name>
<dbReference type="CDD" id="cd17970">
    <property type="entry name" value="DEAHc_FancJ"/>
    <property type="match status" value="1"/>
</dbReference>
<keyword evidence="12" id="KW-0411">Iron-sulfur</keyword>
<evidence type="ECO:0000313" key="21">
    <source>
        <dbReference type="EMBL" id="KAK2579739.1"/>
    </source>
</evidence>
<evidence type="ECO:0000256" key="19">
    <source>
        <dbReference type="SAM" id="MobiDB-lite"/>
    </source>
</evidence>
<dbReference type="GO" id="GO:0003677">
    <property type="term" value="F:DNA binding"/>
    <property type="evidence" value="ECO:0007669"/>
    <property type="project" value="InterPro"/>
</dbReference>
<keyword evidence="9" id="KW-0347">Helicase</keyword>
<dbReference type="InterPro" id="IPR042493">
    <property type="entry name" value="XPD_DNA_FeS"/>
</dbReference>
<dbReference type="Proteomes" id="UP001258017">
    <property type="component" value="Unassembled WGS sequence"/>
</dbReference>
<gene>
    <name evidence="21" type="ORF">KPH14_011080</name>
</gene>
<dbReference type="InterPro" id="IPR006554">
    <property type="entry name" value="Helicase-like_DEXD_c2"/>
</dbReference>
<dbReference type="Gene3D" id="1.10.30.20">
    <property type="entry name" value="Bacterial XPD DNA helicase, FeS cluster domain"/>
    <property type="match status" value="1"/>
</dbReference>
<dbReference type="GO" id="GO:0005634">
    <property type="term" value="C:nucleus"/>
    <property type="evidence" value="ECO:0007669"/>
    <property type="project" value="UniProtKB-SubCell"/>
</dbReference>
<evidence type="ECO:0000256" key="1">
    <source>
        <dbReference type="ARBA" id="ARBA00001966"/>
    </source>
</evidence>
<dbReference type="GO" id="GO:1990918">
    <property type="term" value="P:double-strand break repair involved in meiotic recombination"/>
    <property type="evidence" value="ECO:0007669"/>
    <property type="project" value="TreeGrafter"/>
</dbReference>
<comment type="similarity">
    <text evidence="3">Belongs to the DEAD box helicase family. DEAH subfamily.</text>
</comment>
<feature type="compositionally biased region" description="Basic and acidic residues" evidence="19">
    <location>
        <begin position="172"/>
        <end position="184"/>
    </location>
</feature>